<keyword evidence="12" id="KW-1185">Reference proteome</keyword>
<feature type="transmembrane region" description="Helical" evidence="8">
    <location>
        <begin position="64"/>
        <end position="86"/>
    </location>
</feature>
<dbReference type="InterPro" id="IPR040423">
    <property type="entry name" value="PEA_transferase"/>
</dbReference>
<feature type="transmembrane region" description="Helical" evidence="8">
    <location>
        <begin position="31"/>
        <end position="52"/>
    </location>
</feature>
<dbReference type="GO" id="GO:0009244">
    <property type="term" value="P:lipopolysaccharide core region biosynthetic process"/>
    <property type="evidence" value="ECO:0007669"/>
    <property type="project" value="TreeGrafter"/>
</dbReference>
<dbReference type="Pfam" id="PF08019">
    <property type="entry name" value="EptA_B_N"/>
    <property type="match status" value="1"/>
</dbReference>
<keyword evidence="4 11" id="KW-0808">Transferase</keyword>
<protein>
    <submittedName>
        <fullName evidence="11">Lipid A ethanolaminephosphotransferase</fullName>
    </submittedName>
</protein>
<feature type="transmembrane region" description="Helical" evidence="8">
    <location>
        <begin position="135"/>
        <end position="157"/>
    </location>
</feature>
<proteinExistence type="predicted"/>
<evidence type="ECO:0000256" key="2">
    <source>
        <dbReference type="ARBA" id="ARBA00022475"/>
    </source>
</evidence>
<dbReference type="InterPro" id="IPR017850">
    <property type="entry name" value="Alkaline_phosphatase_core_sf"/>
</dbReference>
<dbReference type="InterPro" id="IPR000917">
    <property type="entry name" value="Sulfatase_N"/>
</dbReference>
<evidence type="ECO:0000256" key="3">
    <source>
        <dbReference type="ARBA" id="ARBA00022519"/>
    </source>
</evidence>
<dbReference type="RefSeq" id="WP_242615464.1">
    <property type="nucleotide sequence ID" value="NZ_SGWV01000008.1"/>
</dbReference>
<keyword evidence="2" id="KW-1003">Cell membrane</keyword>
<dbReference type="SUPFAM" id="SSF53649">
    <property type="entry name" value="Alkaline phosphatase-like"/>
    <property type="match status" value="1"/>
</dbReference>
<keyword evidence="5 8" id="KW-0812">Transmembrane</keyword>
<dbReference type="Proteomes" id="UP000293433">
    <property type="component" value="Unassembled WGS sequence"/>
</dbReference>
<organism evidence="11 12">
    <name type="scientific">Sphaerotilus mobilis</name>
    <dbReference type="NCBI Taxonomy" id="47994"/>
    <lineage>
        <taxon>Bacteria</taxon>
        <taxon>Pseudomonadati</taxon>
        <taxon>Pseudomonadota</taxon>
        <taxon>Betaproteobacteria</taxon>
        <taxon>Burkholderiales</taxon>
        <taxon>Sphaerotilaceae</taxon>
        <taxon>Sphaerotilus</taxon>
    </lineage>
</organism>
<dbReference type="NCBIfam" id="NF028537">
    <property type="entry name" value="P_eth_NH2_trans"/>
    <property type="match status" value="1"/>
</dbReference>
<evidence type="ECO:0000256" key="7">
    <source>
        <dbReference type="ARBA" id="ARBA00023136"/>
    </source>
</evidence>
<reference evidence="11 12" key="1">
    <citation type="submission" date="2019-02" db="EMBL/GenBank/DDBJ databases">
        <title>Genomic Encyclopedia of Type Strains, Phase IV (KMG-IV): sequencing the most valuable type-strain genomes for metagenomic binning, comparative biology and taxonomic classification.</title>
        <authorList>
            <person name="Goeker M."/>
        </authorList>
    </citation>
    <scope>NUCLEOTIDE SEQUENCE [LARGE SCALE GENOMIC DNA]</scope>
    <source>
        <strain evidence="11 12">DSM 10617</strain>
    </source>
</reference>
<evidence type="ECO:0000313" key="11">
    <source>
        <dbReference type="EMBL" id="RZS56769.1"/>
    </source>
</evidence>
<dbReference type="EMBL" id="SGWV01000008">
    <property type="protein sequence ID" value="RZS56769.1"/>
    <property type="molecule type" value="Genomic_DNA"/>
</dbReference>
<dbReference type="CDD" id="cd16017">
    <property type="entry name" value="LptA"/>
    <property type="match status" value="1"/>
</dbReference>
<evidence type="ECO:0000313" key="12">
    <source>
        <dbReference type="Proteomes" id="UP000293433"/>
    </source>
</evidence>
<dbReference type="InterPro" id="IPR012549">
    <property type="entry name" value="EptA-like_N"/>
</dbReference>
<accession>A0A4Q7LSV2</accession>
<keyword evidence="3" id="KW-0997">Cell inner membrane</keyword>
<evidence type="ECO:0000256" key="6">
    <source>
        <dbReference type="ARBA" id="ARBA00022989"/>
    </source>
</evidence>
<dbReference type="InterPro" id="IPR058130">
    <property type="entry name" value="PEA_transf_C"/>
</dbReference>
<feature type="domain" description="Sulfatase N-terminal" evidence="9">
    <location>
        <begin position="253"/>
        <end position="545"/>
    </location>
</feature>
<dbReference type="GO" id="GO:0016776">
    <property type="term" value="F:phosphotransferase activity, phosphate group as acceptor"/>
    <property type="evidence" value="ECO:0007669"/>
    <property type="project" value="TreeGrafter"/>
</dbReference>
<dbReference type="PANTHER" id="PTHR30443">
    <property type="entry name" value="INNER MEMBRANE PROTEIN"/>
    <property type="match status" value="1"/>
</dbReference>
<sequence length="567" mass="61643">MNPDRLPRTMRPDATRDTTDAPLIRASVEQVVLVASLFFALSANRLFIGAVLQGREIGVAANWGYALAIGLALVAVHALLIGLVATRWTLKPVLAVLIVATAFASHFMQTFHVYLDPSMLRNVMRTDPGEASELLSVSLVLHLLIYAGLPLLLLWHVHIVPRSGWLKAVGVRLAMLALTLAVLIGAILSVFQPFSSQMRNHKEMRFLITPANYLWSIGTVIAQDLKGAAKPRAPIGEDARPGPGWASQTRPRLLVLVVGETARAANWGLNGHVRATTPELAKLPVINFPDVTSCGTNTEVSLPCMFAPVGRRDYDEDTIRGSQSLLHVLARAGVGVLWRDNQSGCKGVCEGLPTEEVAALHPAGLCDGGRCLDEGLLHGLDARIARLAGGSSREVLVLHQLGNHGPSYFRRYPPAFERFQPACREDDLQKCSAQEIAHAYDNALLYTDHLLAALIAKLQAQSDRVDSAMVYVSDHGESLGENNLFLHGLPYAIAPDTQKKVPMVMWFSEGLQRSTGLDTACVRRVASKPAKHDHLFHTVLGLLDVQTALHEKDWDLLASCTRPAGSP</sequence>
<comment type="subcellular location">
    <subcellularLocation>
        <location evidence="1">Cell inner membrane</location>
        <topology evidence="1">Multi-pass membrane protein</topology>
    </subcellularLocation>
</comment>
<keyword evidence="6 8" id="KW-1133">Transmembrane helix</keyword>
<comment type="caution">
    <text evidence="11">The sequence shown here is derived from an EMBL/GenBank/DDBJ whole genome shotgun (WGS) entry which is preliminary data.</text>
</comment>
<evidence type="ECO:0000259" key="9">
    <source>
        <dbReference type="Pfam" id="PF00884"/>
    </source>
</evidence>
<dbReference type="Pfam" id="PF00884">
    <property type="entry name" value="Sulfatase"/>
    <property type="match status" value="1"/>
</dbReference>
<name>A0A4Q7LSV2_9BURK</name>
<evidence type="ECO:0000256" key="8">
    <source>
        <dbReference type="SAM" id="Phobius"/>
    </source>
</evidence>
<dbReference type="PANTHER" id="PTHR30443:SF0">
    <property type="entry name" value="PHOSPHOETHANOLAMINE TRANSFERASE EPTA"/>
    <property type="match status" value="1"/>
</dbReference>
<gene>
    <name evidence="11" type="ORF">EV685_1324</name>
</gene>
<evidence type="ECO:0000256" key="1">
    <source>
        <dbReference type="ARBA" id="ARBA00004429"/>
    </source>
</evidence>
<feature type="domain" description="Phosphoethanolamine transferase N-terminal" evidence="10">
    <location>
        <begin position="73"/>
        <end position="224"/>
    </location>
</feature>
<dbReference type="GO" id="GO:0005886">
    <property type="term" value="C:plasma membrane"/>
    <property type="evidence" value="ECO:0007669"/>
    <property type="project" value="UniProtKB-SubCell"/>
</dbReference>
<evidence type="ECO:0000256" key="4">
    <source>
        <dbReference type="ARBA" id="ARBA00022679"/>
    </source>
</evidence>
<evidence type="ECO:0000259" key="10">
    <source>
        <dbReference type="Pfam" id="PF08019"/>
    </source>
</evidence>
<feature type="transmembrane region" description="Helical" evidence="8">
    <location>
        <begin position="169"/>
        <end position="191"/>
    </location>
</feature>
<keyword evidence="7 8" id="KW-0472">Membrane</keyword>
<feature type="transmembrane region" description="Helical" evidence="8">
    <location>
        <begin position="93"/>
        <end position="115"/>
    </location>
</feature>
<evidence type="ECO:0000256" key="5">
    <source>
        <dbReference type="ARBA" id="ARBA00022692"/>
    </source>
</evidence>
<dbReference type="Gene3D" id="3.40.720.10">
    <property type="entry name" value="Alkaline Phosphatase, subunit A"/>
    <property type="match status" value="1"/>
</dbReference>
<dbReference type="AlphaFoldDB" id="A0A4Q7LSV2"/>